<reference evidence="2 3" key="1">
    <citation type="submission" date="2017-11" db="EMBL/GenBank/DDBJ databases">
        <title>De-novo sequencing of pomegranate (Punica granatum L.) genome.</title>
        <authorList>
            <person name="Akparov Z."/>
            <person name="Amiraslanov A."/>
            <person name="Hajiyeva S."/>
            <person name="Abbasov M."/>
            <person name="Kaur K."/>
            <person name="Hamwieh A."/>
            <person name="Solovyev V."/>
            <person name="Salamov A."/>
            <person name="Braich B."/>
            <person name="Kosarev P."/>
            <person name="Mahmoud A."/>
            <person name="Hajiyev E."/>
            <person name="Babayeva S."/>
            <person name="Izzatullayeva V."/>
            <person name="Mammadov A."/>
            <person name="Mammadov A."/>
            <person name="Sharifova S."/>
            <person name="Ojaghi J."/>
            <person name="Eynullazada K."/>
            <person name="Bayramov B."/>
            <person name="Abdulazimova A."/>
            <person name="Shahmuradov I."/>
        </authorList>
    </citation>
    <scope>NUCLEOTIDE SEQUENCE [LARGE SCALE GENOMIC DNA]</scope>
    <source>
        <strain evidence="3">cv. AG2017</strain>
        <tissue evidence="2">Leaf</tissue>
    </source>
</reference>
<dbReference type="PANTHER" id="PTHR23304">
    <property type="entry name" value="SPOT2-RELATED"/>
    <property type="match status" value="1"/>
</dbReference>
<keyword evidence="3" id="KW-1185">Reference proteome</keyword>
<evidence type="ECO:0000313" key="2">
    <source>
        <dbReference type="EMBL" id="PKI70772.1"/>
    </source>
</evidence>
<keyword evidence="1" id="KW-0732">Signal</keyword>
<protein>
    <submittedName>
        <fullName evidence="2">Uncharacterized protein</fullName>
    </submittedName>
</protein>
<dbReference type="STRING" id="22663.A0A2I0KQM6"/>
<evidence type="ECO:0000313" key="3">
    <source>
        <dbReference type="Proteomes" id="UP000233551"/>
    </source>
</evidence>
<gene>
    <name evidence="2" type="ORF">CRG98_008832</name>
</gene>
<organism evidence="2 3">
    <name type="scientific">Punica granatum</name>
    <name type="common">Pomegranate</name>
    <dbReference type="NCBI Taxonomy" id="22663"/>
    <lineage>
        <taxon>Eukaryota</taxon>
        <taxon>Viridiplantae</taxon>
        <taxon>Streptophyta</taxon>
        <taxon>Embryophyta</taxon>
        <taxon>Tracheophyta</taxon>
        <taxon>Spermatophyta</taxon>
        <taxon>Magnoliopsida</taxon>
        <taxon>eudicotyledons</taxon>
        <taxon>Gunneridae</taxon>
        <taxon>Pentapetalae</taxon>
        <taxon>rosids</taxon>
        <taxon>malvids</taxon>
        <taxon>Myrtales</taxon>
        <taxon>Lythraceae</taxon>
        <taxon>Punica</taxon>
    </lineage>
</organism>
<dbReference type="EMBL" id="PGOL01000430">
    <property type="protein sequence ID" value="PKI70772.1"/>
    <property type="molecule type" value="Genomic_DNA"/>
</dbReference>
<proteinExistence type="predicted"/>
<dbReference type="Proteomes" id="UP000233551">
    <property type="component" value="Unassembled WGS sequence"/>
</dbReference>
<feature type="chain" id="PRO_5014143035" evidence="1">
    <location>
        <begin position="27"/>
        <end position="1585"/>
    </location>
</feature>
<accession>A0A2I0KQM6</accession>
<name>A0A2I0KQM6_PUNGR</name>
<comment type="caution">
    <text evidence="2">The sequence shown here is derived from an EMBL/GenBank/DDBJ whole genome shotgun (WGS) entry which is preliminary data.</text>
</comment>
<feature type="signal peptide" evidence="1">
    <location>
        <begin position="1"/>
        <end position="26"/>
    </location>
</feature>
<evidence type="ECO:0000256" key="1">
    <source>
        <dbReference type="SAM" id="SignalP"/>
    </source>
</evidence>
<sequence>MSGLLARASFLLRFATSPSLLTCASCKSTGPATPCILSFTLCNFTESAHLCILQIYRACYPVHPFFYALQVHRVCSLVFFANIPGVLARASFLLRFASPLKVSRVSPLGLLTRASYKSTGPAANASFLLRFASSPSPLTRASCKSTGPATPCILSFTLCNFTESAHLCILQIYRACYPVHPFFYALQVHRVCSLVFFANIPGVLARASFLLRFASPLKVSRVSPLGLLTRASYKSTGPAANASFLLRFASSPSPLARASCKSTGPASLCMFSITVRKFAESAHSCFLQICRAISRLHPFFDTSQDRRVRSLVLLANLPGQLVRASFLLRFATSPTHWCFLQIYRACSPVHPFFYALQVRRVRLPVLLTNLSGLLARASFLLRFASSPSPLTGGSCKCAGAASPCILSFTLRKSAESAYSCFLQMRRGCFAVHPFFYGSQVRRVRSLVLIANLRELVACASFYASQFAKSAHSCFLQICRAISPLHPFFDASQVLRVRSLVLLANLPGQLARASFLLCFATSPSPLTGASCKCAGAASPCILSFTLRKSAESAYSCFLQMCRGCYAVHPFFYGSQVRRVRSLMLIANLRELVTCAILLRFASSPSPLTRASCKSAGCARPCILSFTLPKCAESAHWCFLQMCRGCYAVHPFFYGSQVRRVRSLMLIANLRELVTCAILLRFASSPSPLTRASCKSAGCARPCILSFTLPKCAESAHWCFLQIYRVSSPCILSFKLRKFPEFAHSSLLQICQGCFAVHPFFYASQVRKFAESAHSCFLQICRACSPVHPFFYASQACSPMHPFFYALQFHRVYSLVLLANPPGLLPRASFLLRFASPLKVRQVRSLVLLANMPGLHRCASFLLPFASSPSPLTRASCKSVGSARPCILSFTLRKFTESAHSCFFSPSPLNGASCKSAGPAHPFILSLTRRKLVVSAHWCFLENLSSLLTRASFLLRFASSTSQLTRASCKSVGLARPCILSFTLCNFAESAHSFFLQIHRACSPVHPFFYTSQVHRGCSLVLFANIPGLLARASFLLSFGSLLKVSRVSMLILLTRASCKSAEPARQCILSFTLRKFAESAHSCLLQIYGACSSVHLFYYGSQVRRVRSLVVLANLPGLLRRSSFLLRFAGSPSLLTRASCKSAGPVRLCILLRFASSPSPLTRASCKSAGCPRPCILSFRLRKFAESAHWYFLQIYRVSSPCILSFKLRKFAESYSPVHPFFYASEVRRVRSLVLLANLRGLLARASFLLRFPNSPSLLTHASCKYAGPSRPCILSLKLRKFDWSAHSCFLQICRACSLVHPFFYASQHTGASCKSIGPARPRILSFMLCKFDESTYRCFLQICRAWSPVHPSFYASQVHRVRSLVLLANVPGLLRRASFLLRFASSPWLLTRAFCKYNKSARPCILSFTLRKSAETSQVRRVRSLELFLANLPGLLRRASFLLRFTGSPSPLTGASWISTGPAHLCIFSIKVRKFAESAHSCFLQICRAWSPVHPSFYASQVHRVRSLVLLANLSGLLVHASFLLRLTGSPTPLVGASYKFVGPAHSCIHSFTLCNFTESAHSCYLQIYRACSPVHPFFYASQVR</sequence>